<organism evidence="1 2">
    <name type="scientific">Sediminicola luteus</name>
    <dbReference type="NCBI Taxonomy" id="319238"/>
    <lineage>
        <taxon>Bacteria</taxon>
        <taxon>Pseudomonadati</taxon>
        <taxon>Bacteroidota</taxon>
        <taxon>Flavobacteriia</taxon>
        <taxon>Flavobacteriales</taxon>
        <taxon>Flavobacteriaceae</taxon>
        <taxon>Sediminicola</taxon>
    </lineage>
</organism>
<sequence>MSKASNGLLGLNRYHIPPDKPRSLLGIGVMEKENPFKLLSEHPEQVPAGLKDKVMANIGFIKLSMDMTTLFTLTSHQALITSGKRKKKRND</sequence>
<keyword evidence="2" id="KW-1185">Reference proteome</keyword>
<dbReference type="AlphaFoldDB" id="A0A2A4G5G6"/>
<evidence type="ECO:0000313" key="1">
    <source>
        <dbReference type="EMBL" id="PCE62985.1"/>
    </source>
</evidence>
<protein>
    <submittedName>
        <fullName evidence="1">Uncharacterized protein</fullName>
    </submittedName>
</protein>
<proteinExistence type="predicted"/>
<comment type="caution">
    <text evidence="1">The sequence shown here is derived from an EMBL/GenBank/DDBJ whole genome shotgun (WGS) entry which is preliminary data.</text>
</comment>
<reference evidence="1 2" key="1">
    <citation type="submission" date="2017-04" db="EMBL/GenBank/DDBJ databases">
        <title>A new member of the family Flavobacteriaceae isolated from ascidians.</title>
        <authorList>
            <person name="Chen L."/>
        </authorList>
    </citation>
    <scope>NUCLEOTIDE SEQUENCE [LARGE SCALE GENOMIC DNA]</scope>
    <source>
        <strain evidence="1 2">HQA918</strain>
    </source>
</reference>
<accession>A0A2A4G5G6</accession>
<evidence type="ECO:0000313" key="2">
    <source>
        <dbReference type="Proteomes" id="UP000219559"/>
    </source>
</evidence>
<gene>
    <name evidence="1" type="ORF">B7P33_17060</name>
</gene>
<name>A0A2A4G5G6_9FLAO</name>
<dbReference type="Proteomes" id="UP000219559">
    <property type="component" value="Unassembled WGS sequence"/>
</dbReference>
<dbReference type="EMBL" id="NBWU01000007">
    <property type="protein sequence ID" value="PCE62985.1"/>
    <property type="molecule type" value="Genomic_DNA"/>
</dbReference>